<name>A0A8S2DX45_9BILA</name>
<proteinExistence type="predicted"/>
<evidence type="ECO:0000259" key="2">
    <source>
        <dbReference type="PROSITE" id="PS51841"/>
    </source>
</evidence>
<keyword evidence="1" id="KW-0175">Coiled coil</keyword>
<dbReference type="SUPFAM" id="SSF74853">
    <property type="entry name" value="Lamin A/C globular tail domain"/>
    <property type="match status" value="1"/>
</dbReference>
<evidence type="ECO:0000313" key="5">
    <source>
        <dbReference type="Proteomes" id="UP000677228"/>
    </source>
</evidence>
<gene>
    <name evidence="3" type="ORF">OVA965_LOCUS15959</name>
    <name evidence="4" type="ORF">TMI583_LOCUS15968</name>
</gene>
<dbReference type="GO" id="GO:0005652">
    <property type="term" value="C:nuclear lamina"/>
    <property type="evidence" value="ECO:0007669"/>
    <property type="project" value="TreeGrafter"/>
</dbReference>
<dbReference type="PANTHER" id="PTHR45721">
    <property type="entry name" value="LAMIN DM0-RELATED"/>
    <property type="match status" value="1"/>
</dbReference>
<protein>
    <recommendedName>
        <fullName evidence="2">LTD domain-containing protein</fullName>
    </recommendedName>
</protein>
<feature type="domain" description="LTD" evidence="2">
    <location>
        <begin position="1"/>
        <end position="108"/>
    </location>
</feature>
<dbReference type="PANTHER" id="PTHR45721:SF12">
    <property type="entry name" value="INTERMEDIATE FILAMENT PROTEIN IFA-1"/>
    <property type="match status" value="1"/>
</dbReference>
<dbReference type="GO" id="GO:0005200">
    <property type="term" value="F:structural constituent of cytoskeleton"/>
    <property type="evidence" value="ECO:0007669"/>
    <property type="project" value="TreeGrafter"/>
</dbReference>
<reference evidence="3" key="1">
    <citation type="submission" date="2021-02" db="EMBL/GenBank/DDBJ databases">
        <authorList>
            <person name="Nowell W R."/>
        </authorList>
    </citation>
    <scope>NUCLEOTIDE SEQUENCE</scope>
</reference>
<dbReference type="GO" id="GO:0031507">
    <property type="term" value="P:heterochromatin formation"/>
    <property type="evidence" value="ECO:0007669"/>
    <property type="project" value="TreeGrafter"/>
</dbReference>
<dbReference type="GO" id="GO:0006998">
    <property type="term" value="P:nuclear envelope organization"/>
    <property type="evidence" value="ECO:0007669"/>
    <property type="project" value="TreeGrafter"/>
</dbReference>
<dbReference type="GO" id="GO:0007097">
    <property type="term" value="P:nuclear migration"/>
    <property type="evidence" value="ECO:0007669"/>
    <property type="project" value="TreeGrafter"/>
</dbReference>
<dbReference type="GO" id="GO:0090435">
    <property type="term" value="P:protein localization to nuclear envelope"/>
    <property type="evidence" value="ECO:0007669"/>
    <property type="project" value="TreeGrafter"/>
</dbReference>
<evidence type="ECO:0000313" key="3">
    <source>
        <dbReference type="EMBL" id="CAF1030421.1"/>
    </source>
</evidence>
<feature type="non-terminal residue" evidence="3">
    <location>
        <position position="1"/>
    </location>
</feature>
<evidence type="ECO:0000313" key="4">
    <source>
        <dbReference type="EMBL" id="CAF3798666.1"/>
    </source>
</evidence>
<dbReference type="AlphaFoldDB" id="A0A8S2DX45"/>
<dbReference type="EMBL" id="CAJNOK010007296">
    <property type="protein sequence ID" value="CAF1030421.1"/>
    <property type="molecule type" value="Genomic_DNA"/>
</dbReference>
<organism evidence="3 5">
    <name type="scientific">Didymodactylos carnosus</name>
    <dbReference type="NCBI Taxonomy" id="1234261"/>
    <lineage>
        <taxon>Eukaryota</taxon>
        <taxon>Metazoa</taxon>
        <taxon>Spiralia</taxon>
        <taxon>Gnathifera</taxon>
        <taxon>Rotifera</taxon>
        <taxon>Eurotatoria</taxon>
        <taxon>Bdelloidea</taxon>
        <taxon>Philodinida</taxon>
        <taxon>Philodinidae</taxon>
        <taxon>Didymodactylos</taxon>
    </lineage>
</organism>
<dbReference type="PROSITE" id="PS51841">
    <property type="entry name" value="LTD"/>
    <property type="match status" value="1"/>
</dbReference>
<dbReference type="EMBL" id="CAJOBA010007307">
    <property type="protein sequence ID" value="CAF3798666.1"/>
    <property type="molecule type" value="Genomic_DNA"/>
</dbReference>
<dbReference type="InterPro" id="IPR001322">
    <property type="entry name" value="Lamin_tail_dom"/>
</dbReference>
<dbReference type="Gene3D" id="2.60.40.1260">
    <property type="entry name" value="Lamin Tail domain"/>
    <property type="match status" value="1"/>
</dbReference>
<comment type="caution">
    <text evidence="3">The sequence shown here is derived from an EMBL/GenBank/DDBJ whole genome shotgun (WGS) entry which is preliminary data.</text>
</comment>
<dbReference type="GO" id="GO:0051664">
    <property type="term" value="P:nuclear pore localization"/>
    <property type="evidence" value="ECO:0007669"/>
    <property type="project" value="TreeGrafter"/>
</dbReference>
<dbReference type="Proteomes" id="UP000677228">
    <property type="component" value="Unassembled WGS sequence"/>
</dbReference>
<dbReference type="Proteomes" id="UP000682733">
    <property type="component" value="Unassembled WGS sequence"/>
</dbReference>
<dbReference type="InterPro" id="IPR036415">
    <property type="entry name" value="Lamin_tail_dom_sf"/>
</dbReference>
<sequence length="115" mass="13052">PITIEDCSLDGKYIRIGNTSKSNKDADLTKWRLLRKVDNQPEIIYLLPPHFVLGSGTTVSIYAKEKDISSSPNDLVFSTIDTWGMGSYILTRLLDEHNIERATHTQQIVHSSHRK</sequence>
<evidence type="ECO:0000256" key="1">
    <source>
        <dbReference type="ARBA" id="ARBA00023054"/>
    </source>
</evidence>
<accession>A0A8S2DX45</accession>